<organism evidence="1 2">
    <name type="scientific">Paraburkholderia susongensis</name>
    <dbReference type="NCBI Taxonomy" id="1515439"/>
    <lineage>
        <taxon>Bacteria</taxon>
        <taxon>Pseudomonadati</taxon>
        <taxon>Pseudomonadota</taxon>
        <taxon>Betaproteobacteria</taxon>
        <taxon>Burkholderiales</taxon>
        <taxon>Burkholderiaceae</taxon>
        <taxon>Paraburkholderia</taxon>
    </lineage>
</organism>
<dbReference type="InterPro" id="IPR053842">
    <property type="entry name" value="NikA-like"/>
</dbReference>
<protein>
    <submittedName>
        <fullName evidence="1">Mobilisation protein (MobC)</fullName>
    </submittedName>
</protein>
<gene>
    <name evidence="1" type="ORF">SAMN06265784_12346</name>
</gene>
<dbReference type="Pfam" id="PF21983">
    <property type="entry name" value="NikA-like"/>
    <property type="match status" value="1"/>
</dbReference>
<dbReference type="AlphaFoldDB" id="A0A1X7M7T4"/>
<name>A0A1X7M7T4_9BURK</name>
<keyword evidence="2" id="KW-1185">Reference proteome</keyword>
<accession>A0A1X7M7T4</accession>
<dbReference type="OrthoDB" id="8564148at2"/>
<dbReference type="EMBL" id="FXAT01000023">
    <property type="protein sequence ID" value="SMG61593.1"/>
    <property type="molecule type" value="Genomic_DNA"/>
</dbReference>
<dbReference type="Proteomes" id="UP000193228">
    <property type="component" value="Unassembled WGS sequence"/>
</dbReference>
<proteinExistence type="predicted"/>
<evidence type="ECO:0000313" key="1">
    <source>
        <dbReference type="EMBL" id="SMG61593.1"/>
    </source>
</evidence>
<sequence>MPKPKVEGGLSKPISFRLSHADREAYLEKVRLSGRTQSEFFRDAVLTNRTQVVARPIASADRKRLLYVFNKTSNNLNQLAHRANSEHKRGKLSEATYEQLLDQLQMISRYLKATLGNVD</sequence>
<dbReference type="RefSeq" id="WP_085489962.1">
    <property type="nucleotide sequence ID" value="NZ_FXAT01000023.1"/>
</dbReference>
<evidence type="ECO:0000313" key="2">
    <source>
        <dbReference type="Proteomes" id="UP000193228"/>
    </source>
</evidence>
<reference evidence="2" key="1">
    <citation type="submission" date="2017-04" db="EMBL/GenBank/DDBJ databases">
        <authorList>
            <person name="Varghese N."/>
            <person name="Submissions S."/>
        </authorList>
    </citation>
    <scope>NUCLEOTIDE SEQUENCE [LARGE SCALE GENOMIC DNA]</scope>
    <source>
        <strain evidence="2">LMG 29540</strain>
    </source>
</reference>